<dbReference type="InterPro" id="IPR000904">
    <property type="entry name" value="Sec7_dom"/>
</dbReference>
<feature type="compositionally biased region" description="Pro residues" evidence="6">
    <location>
        <begin position="1478"/>
        <end position="1506"/>
    </location>
</feature>
<dbReference type="Gene3D" id="1.10.220.20">
    <property type="match status" value="1"/>
</dbReference>
<dbReference type="FunFam" id="1.10.1000.11:FF:000001">
    <property type="entry name" value="IQ motif and SEC7 domain-containing protein 1"/>
    <property type="match status" value="1"/>
</dbReference>
<feature type="region of interest" description="Disordered" evidence="6">
    <location>
        <begin position="1182"/>
        <end position="1381"/>
    </location>
</feature>
<feature type="region of interest" description="Disordered" evidence="6">
    <location>
        <begin position="522"/>
        <end position="619"/>
    </location>
</feature>
<dbReference type="PROSITE" id="PS50190">
    <property type="entry name" value="SEC7"/>
    <property type="match status" value="1"/>
</dbReference>
<feature type="compositionally biased region" description="Basic and acidic residues" evidence="6">
    <location>
        <begin position="114"/>
        <end position="160"/>
    </location>
</feature>
<keyword evidence="4" id="KW-0597">Phosphoprotein</keyword>
<dbReference type="Gene3D" id="1.10.1000.11">
    <property type="entry name" value="Arf Nucleotide-binding Site Opener,domain 2"/>
    <property type="match status" value="1"/>
</dbReference>
<keyword evidence="3" id="KW-0963">Cytoplasm</keyword>
<reference evidence="9" key="1">
    <citation type="submission" date="2025-08" db="UniProtKB">
        <authorList>
            <consortium name="RefSeq"/>
        </authorList>
    </citation>
    <scope>IDENTIFICATION</scope>
    <source>
        <tissue evidence="9">Blood</tissue>
    </source>
</reference>
<evidence type="ECO:0000256" key="4">
    <source>
        <dbReference type="ARBA" id="ARBA00022553"/>
    </source>
</evidence>
<feature type="region of interest" description="Disordered" evidence="6">
    <location>
        <begin position="632"/>
        <end position="783"/>
    </location>
</feature>
<protein>
    <submittedName>
        <fullName evidence="9">IQ motif and SEC7 domain-containing protein 2 isoform X1</fullName>
    </submittedName>
</protein>
<feature type="compositionally biased region" description="Pro residues" evidence="6">
    <location>
        <begin position="576"/>
        <end position="593"/>
    </location>
</feature>
<dbReference type="GO" id="GO:0005085">
    <property type="term" value="F:guanyl-nucleotide exchange factor activity"/>
    <property type="evidence" value="ECO:0007669"/>
    <property type="project" value="InterPro"/>
</dbReference>
<feature type="region of interest" description="Disordered" evidence="6">
    <location>
        <begin position="181"/>
        <end position="249"/>
    </location>
</feature>
<dbReference type="OMA" id="CQTRRVQ"/>
<dbReference type="SUPFAM" id="SSF48425">
    <property type="entry name" value="Sec7 domain"/>
    <property type="match status" value="1"/>
</dbReference>
<dbReference type="CDD" id="cd00171">
    <property type="entry name" value="Sec7"/>
    <property type="match status" value="1"/>
</dbReference>
<dbReference type="FunFam" id="2.30.29.30:FF:000004">
    <property type="entry name" value="IQ motif and SEC7 domain-containing protein 1"/>
    <property type="match status" value="1"/>
</dbReference>
<evidence type="ECO:0000256" key="3">
    <source>
        <dbReference type="ARBA" id="ARBA00022490"/>
    </source>
</evidence>
<feature type="compositionally biased region" description="Basic residues" evidence="6">
    <location>
        <begin position="1269"/>
        <end position="1282"/>
    </location>
</feature>
<feature type="compositionally biased region" description="Low complexity" evidence="6">
    <location>
        <begin position="225"/>
        <end position="235"/>
    </location>
</feature>
<feature type="compositionally biased region" description="Pro residues" evidence="6">
    <location>
        <begin position="1529"/>
        <end position="1544"/>
    </location>
</feature>
<dbReference type="SUPFAM" id="SSF50729">
    <property type="entry name" value="PH domain-like"/>
    <property type="match status" value="1"/>
</dbReference>
<gene>
    <name evidence="9" type="primary">IQSEC2</name>
</gene>
<dbReference type="SMART" id="SM00233">
    <property type="entry name" value="PH"/>
    <property type="match status" value="1"/>
</dbReference>
<dbReference type="RefSeq" id="XP_034290169.1">
    <property type="nucleotide sequence ID" value="XM_034434278.2"/>
</dbReference>
<dbReference type="Proteomes" id="UP001652622">
    <property type="component" value="Unplaced"/>
</dbReference>
<dbReference type="InParanoid" id="A0A6P9D3U7"/>
<feature type="compositionally biased region" description="Low complexity" evidence="6">
    <location>
        <begin position="724"/>
        <end position="745"/>
    </location>
</feature>
<evidence type="ECO:0000313" key="9">
    <source>
        <dbReference type="RefSeq" id="XP_034290169.1"/>
    </source>
</evidence>
<feature type="compositionally biased region" description="Pro residues" evidence="6">
    <location>
        <begin position="693"/>
        <end position="717"/>
    </location>
</feature>
<feature type="region of interest" description="Disordered" evidence="6">
    <location>
        <begin position="50"/>
        <end position="169"/>
    </location>
</feature>
<feature type="compositionally biased region" description="Polar residues" evidence="6">
    <location>
        <begin position="546"/>
        <end position="555"/>
    </location>
</feature>
<feature type="compositionally biased region" description="Polar residues" evidence="6">
    <location>
        <begin position="1194"/>
        <end position="1208"/>
    </location>
</feature>
<dbReference type="OrthoDB" id="430364at2759"/>
<feature type="compositionally biased region" description="Basic and acidic residues" evidence="6">
    <location>
        <begin position="58"/>
        <end position="102"/>
    </location>
</feature>
<comment type="subcellular location">
    <subcellularLocation>
        <location evidence="1">Cytoplasm</location>
    </subcellularLocation>
</comment>
<dbReference type="GO" id="GO:0032012">
    <property type="term" value="P:regulation of ARF protein signal transduction"/>
    <property type="evidence" value="ECO:0007669"/>
    <property type="project" value="InterPro"/>
</dbReference>
<dbReference type="InterPro" id="IPR001849">
    <property type="entry name" value="PH_domain"/>
</dbReference>
<feature type="compositionally biased region" description="Low complexity" evidence="6">
    <location>
        <begin position="1255"/>
        <end position="1268"/>
    </location>
</feature>
<dbReference type="Gene3D" id="2.30.29.30">
    <property type="entry name" value="Pleckstrin-homology domain (PH domain)/Phosphotyrosine-binding domain (PTB)"/>
    <property type="match status" value="1"/>
</dbReference>
<keyword evidence="5" id="KW-0175">Coiled coil</keyword>
<evidence type="ECO:0000256" key="6">
    <source>
        <dbReference type="SAM" id="MobiDB-lite"/>
    </source>
</evidence>
<feature type="compositionally biased region" description="Low complexity" evidence="6">
    <location>
        <begin position="565"/>
        <end position="574"/>
    </location>
</feature>
<feature type="region of interest" description="Disordered" evidence="6">
    <location>
        <begin position="1452"/>
        <end position="1553"/>
    </location>
</feature>
<dbReference type="FunFam" id="1.10.220.20:FF:000001">
    <property type="entry name" value="IQ motif and SEC7 domain-containing protein 1"/>
    <property type="match status" value="1"/>
</dbReference>
<feature type="compositionally biased region" description="Pro residues" evidence="6">
    <location>
        <begin position="1215"/>
        <end position="1232"/>
    </location>
</feature>
<dbReference type="InterPro" id="IPR011993">
    <property type="entry name" value="PH-like_dom_sf"/>
</dbReference>
<evidence type="ECO:0000256" key="2">
    <source>
        <dbReference type="ARBA" id="ARBA00006248"/>
    </source>
</evidence>
<dbReference type="GO" id="GO:0030036">
    <property type="term" value="P:actin cytoskeleton organization"/>
    <property type="evidence" value="ECO:0007669"/>
    <property type="project" value="TreeGrafter"/>
</dbReference>
<dbReference type="PANTHER" id="PTHR10663">
    <property type="entry name" value="GUANYL-NUCLEOTIDE EXCHANGE FACTOR"/>
    <property type="match status" value="1"/>
</dbReference>
<keyword evidence="8" id="KW-1185">Reference proteome</keyword>
<feature type="compositionally biased region" description="Basic and acidic residues" evidence="6">
    <location>
        <begin position="181"/>
        <end position="207"/>
    </location>
</feature>
<feature type="domain" description="SEC7" evidence="7">
    <location>
        <begin position="782"/>
        <end position="975"/>
    </location>
</feature>
<dbReference type="PROSITE" id="PS50096">
    <property type="entry name" value="IQ"/>
    <property type="match status" value="1"/>
</dbReference>
<dbReference type="Pfam" id="PF16453">
    <property type="entry name" value="IQ_SEC7_PH"/>
    <property type="match status" value="1"/>
</dbReference>
<dbReference type="CDD" id="cd13318">
    <property type="entry name" value="PH_IQSEC"/>
    <property type="match status" value="1"/>
</dbReference>
<dbReference type="GeneID" id="117675538"/>
<evidence type="ECO:0000256" key="1">
    <source>
        <dbReference type="ARBA" id="ARBA00004496"/>
    </source>
</evidence>
<name>A0A6P9D3U7_PANGU</name>
<dbReference type="PANTHER" id="PTHR10663:SF314">
    <property type="entry name" value="IQ MOTIF AND SEC7 DOMAIN-CONTAINING PROTEIN 2"/>
    <property type="match status" value="1"/>
</dbReference>
<proteinExistence type="inferred from homology"/>
<feature type="compositionally biased region" description="Low complexity" evidence="6">
    <location>
        <begin position="1507"/>
        <end position="1518"/>
    </location>
</feature>
<feature type="region of interest" description="Disordered" evidence="6">
    <location>
        <begin position="276"/>
        <end position="296"/>
    </location>
</feature>
<dbReference type="InterPro" id="IPR023394">
    <property type="entry name" value="Sec7_C_sf"/>
</dbReference>
<dbReference type="Pfam" id="PF01369">
    <property type="entry name" value="Sec7"/>
    <property type="match status" value="1"/>
</dbReference>
<evidence type="ECO:0000313" key="8">
    <source>
        <dbReference type="Proteomes" id="UP001652622"/>
    </source>
</evidence>
<feature type="region of interest" description="Disordered" evidence="6">
    <location>
        <begin position="1127"/>
        <end position="1156"/>
    </location>
</feature>
<organism evidence="8 9">
    <name type="scientific">Pantherophis guttatus</name>
    <name type="common">Corn snake</name>
    <name type="synonym">Elaphe guttata</name>
    <dbReference type="NCBI Taxonomy" id="94885"/>
    <lineage>
        <taxon>Eukaryota</taxon>
        <taxon>Metazoa</taxon>
        <taxon>Chordata</taxon>
        <taxon>Craniata</taxon>
        <taxon>Vertebrata</taxon>
        <taxon>Euteleostomi</taxon>
        <taxon>Lepidosauria</taxon>
        <taxon>Squamata</taxon>
        <taxon>Bifurcata</taxon>
        <taxon>Unidentata</taxon>
        <taxon>Episquamata</taxon>
        <taxon>Toxicofera</taxon>
        <taxon>Serpentes</taxon>
        <taxon>Colubroidea</taxon>
        <taxon>Colubridae</taxon>
        <taxon>Colubrinae</taxon>
        <taxon>Pantherophis</taxon>
    </lineage>
</organism>
<accession>A0A6P9D3U7</accession>
<dbReference type="InterPro" id="IPR033742">
    <property type="entry name" value="IQSEC_PH"/>
</dbReference>
<feature type="compositionally biased region" description="Pro residues" evidence="6">
    <location>
        <begin position="1306"/>
        <end position="1338"/>
    </location>
</feature>
<dbReference type="CTD" id="23096"/>
<feature type="compositionally biased region" description="Low complexity" evidence="6">
    <location>
        <begin position="1235"/>
        <end position="1245"/>
    </location>
</feature>
<dbReference type="KEGG" id="pgut:117675538"/>
<dbReference type="GO" id="GO:0005737">
    <property type="term" value="C:cytoplasm"/>
    <property type="evidence" value="ECO:0007669"/>
    <property type="project" value="UniProtKB-SubCell"/>
</dbReference>
<feature type="compositionally biased region" description="Polar residues" evidence="6">
    <location>
        <begin position="1142"/>
        <end position="1156"/>
    </location>
</feature>
<dbReference type="InterPro" id="IPR035999">
    <property type="entry name" value="Sec7_dom_sf"/>
</dbReference>
<evidence type="ECO:0000259" key="7">
    <source>
        <dbReference type="PROSITE" id="PS50190"/>
    </source>
</evidence>
<evidence type="ECO:0000256" key="5">
    <source>
        <dbReference type="ARBA" id="ARBA00023054"/>
    </source>
</evidence>
<dbReference type="SMART" id="SM00222">
    <property type="entry name" value="Sec7"/>
    <property type="match status" value="1"/>
</dbReference>
<comment type="similarity">
    <text evidence="2">Belongs to the BRAG family.</text>
</comment>
<sequence>MDGGAGGGPGVPGSENPNRAVEYLLELNNIIESQQKLLETQRRRIEELEGQLEQLSQENRDLREGDRDRERDRHRDRDRDRDGQYHHKDRESHYQNRTDRDGQYQNREGQYPNRENRTDREAQYSNRAERESQYQSRAEREGQNQYQHRDKERDLQHYGNRDGQYQNRESHYREPCQLHRDRAPQCHQAREKEHEYPRPPRERERGQLNRGASRSSSPGAGGGHSTSASTSPATTLQRKSDGENSRTVRSSTCPTLHQYCCSAQSLLHSQLASPARHTGCSVEGDPPGSEAGTIVDSLGSQPYRCIPEVTKVEHYDLVPSSSSSVCHAPSPGLPWAQRARLQPASVALRKQEEEDSKRSALSDSYELSTDLQDKKVEMLERKYGGYFLSRRAARTIQTAFRQYRMNKKFERLRSSASESRMSRRIILSNMRMQYSFEEYDKTQNAPYFEGKPASLDEGSMASARPHLLDHGLPYSGSCRTGLDGSSLHSSSGGFCNDITELEDSFSKQVKSLAESIDEALNCHPLGQEGGPGGPTLEKSESKEQQGDSAATSFSDVTLYLDEGAPTSPLSLERPPSTEPPEPAPGVPLPPAPRPEYWGAPQREDSRENGGGSRRSTPCMECRDYRLRGAHLPLLTIEPPSDSSVDLSDRSDRGSVSRGLMYEQDGCSPHGTLKHPGGPARSPHPHRHYHPEKSQPPPPLPIPPPQAPGRLPPPPPPDNSDGDNDSLNSTTNSNETINCSSGSSSRDSLRDPPPPAPTTTTTVGGPCKQTYQRETRHSWDSPAFNNDVVQRRQYRIGLNLFNKKPEKGIQYLIERGFLSDTPVGVARFILERKGLSRQMIGEFLGNRQKQFNRDVLDCVVDEMDFSSMDLDDALRKFQSHIRVQGEAQKVERLIEAFSQRYCVCNAPLVRQFRNPDTIFILAFAIILLNTDMYSPSVKAERKMKLDDFIKNLRGVDNGEDIPRDLLVGIYQRIQSRELRTNDDHVSQVQAVERMIVGKKPVLSLPHRRLVCCCQLYEVPDPNRPQRLGLHQREVFLFNDLLVVTKIFQKKKILVTYSFRQSFPLVEMQLQLFQNSYYQYGIKLLSAVPGGERKVLIIFNAPSLQDRLRFTSDLRESIAEVQEMEKYRVESELEKQKGVMRPNASPSSGPKDTMNGTLTRSSLEDAYTMGEGLKRSALNSSLRDLSDAGKRGRRNSVGSLDSTIEGSIISSPHPHQRAPPPPPPEEYKPQPRPPSNSSSFLGSLFGSKRGKGPFQTPPSQASASSSSASSSHHHLPQHHPHHSHPSLPDVSQSKLQALHAQYCHGPSAQPPPPYPQQPPPPQQPAPPPPPLALPSNPLPPQMQRYHHSQQPPLSAPPQKQAVPAFPTPQPHHHYTLGRPGQQKRLQMAAAAAQHPPFPHGRQPISPLPLYSPAPQHALAHTYPQQLHQSGISGQHTLHRQQAPKHFIFSHHPAQLLQRPPPPSGMGPYPGHHGHPQPHHSQPPMPPPHSPIPPHPSYPPLPPPSPHTPLSPHSPAAPTSPLAQHMPMHQGVPPPMPAQGPPNPKPKPVNRISTVV</sequence>